<dbReference type="Proteomes" id="UP000676336">
    <property type="component" value="Unassembled WGS sequence"/>
</dbReference>
<evidence type="ECO:0000313" key="2">
    <source>
        <dbReference type="EMBL" id="CAF1324399.1"/>
    </source>
</evidence>
<sequence>MSSSIFDQHCQLVVDFIKYHRDKKTSPIFRTLENRFYAAFIVKKSQHDEGKVVAFGVGSRCSSPDTIDDDGCALLDCHGLAMARRALLQYFYDELHQIAHGIPPHRNIFIDSRGEKLQLRNNVTLHLVLSEAPNGDAKEFLPADTNNYLSAYDAVQMRMTTHAPIYETHEQGRLRYKYLEGTDTIAATLRQQFGMMSCSDKILKWNVLGVQGALLSTLIEPIKISSITHMSGFKQQHTSRAYCCRLSRTASTTIHLHHPKIGRPKTAIVPYNDLDHQLSYSWSRAYPGELIDASTGRPTKGGVSIISKATLLSEFKHLCLKMCQPCNIQMTYNELKKFNKDYFQQKQAMILFLEQANFGYWSSDKVHFEQFKYSSNILSINRNDKN</sequence>
<evidence type="ECO:0000313" key="5">
    <source>
        <dbReference type="EMBL" id="CAF3912651.1"/>
    </source>
</evidence>
<dbReference type="EMBL" id="CAJOBJ010009394">
    <property type="protein sequence ID" value="CAF4137204.1"/>
    <property type="molecule type" value="Genomic_DNA"/>
</dbReference>
<evidence type="ECO:0000259" key="1">
    <source>
        <dbReference type="PROSITE" id="PS50141"/>
    </source>
</evidence>
<dbReference type="EMBL" id="CAJNOW010010802">
    <property type="protein sequence ID" value="CAF1588289.1"/>
    <property type="molecule type" value="Genomic_DNA"/>
</dbReference>
<dbReference type="GO" id="GO:0006396">
    <property type="term" value="P:RNA processing"/>
    <property type="evidence" value="ECO:0007669"/>
    <property type="project" value="InterPro"/>
</dbReference>
<evidence type="ECO:0000313" key="4">
    <source>
        <dbReference type="EMBL" id="CAF2091455.1"/>
    </source>
</evidence>
<dbReference type="OrthoDB" id="10268011at2759"/>
<dbReference type="EMBL" id="CAJNRE010010488">
    <property type="protein sequence ID" value="CAF2091455.1"/>
    <property type="molecule type" value="Genomic_DNA"/>
</dbReference>
<dbReference type="InterPro" id="IPR002466">
    <property type="entry name" value="A_deamin"/>
</dbReference>
<dbReference type="Proteomes" id="UP000663824">
    <property type="component" value="Unassembled WGS sequence"/>
</dbReference>
<accession>A0A815FJN4</accession>
<dbReference type="GO" id="GO:0006382">
    <property type="term" value="P:adenosine to inosine editing"/>
    <property type="evidence" value="ECO:0007669"/>
    <property type="project" value="TreeGrafter"/>
</dbReference>
<dbReference type="Pfam" id="PF02137">
    <property type="entry name" value="A_deamin"/>
    <property type="match status" value="1"/>
</dbReference>
<dbReference type="AlphaFoldDB" id="A0A815FJN4"/>
<evidence type="ECO:0000313" key="6">
    <source>
        <dbReference type="EMBL" id="CAF4089776.1"/>
    </source>
</evidence>
<dbReference type="SMART" id="SM00552">
    <property type="entry name" value="ADEAMc"/>
    <property type="match status" value="1"/>
</dbReference>
<evidence type="ECO:0000313" key="3">
    <source>
        <dbReference type="EMBL" id="CAF1588289.1"/>
    </source>
</evidence>
<dbReference type="PROSITE" id="PS50141">
    <property type="entry name" value="A_DEAMIN_EDITASE"/>
    <property type="match status" value="1"/>
</dbReference>
<comment type="caution">
    <text evidence="2">The sequence shown here is derived from an EMBL/GenBank/DDBJ whole genome shotgun (WGS) entry which is preliminary data.</text>
</comment>
<protein>
    <recommendedName>
        <fullName evidence="1">A to I editase domain-containing protein</fullName>
    </recommendedName>
</protein>
<dbReference type="GO" id="GO:0003726">
    <property type="term" value="F:double-stranded RNA adenosine deaminase activity"/>
    <property type="evidence" value="ECO:0007669"/>
    <property type="project" value="TreeGrafter"/>
</dbReference>
<dbReference type="GO" id="GO:0003725">
    <property type="term" value="F:double-stranded RNA binding"/>
    <property type="evidence" value="ECO:0007669"/>
    <property type="project" value="TreeGrafter"/>
</dbReference>
<dbReference type="GO" id="GO:0005737">
    <property type="term" value="C:cytoplasm"/>
    <property type="evidence" value="ECO:0007669"/>
    <property type="project" value="TreeGrafter"/>
</dbReference>
<dbReference type="EMBL" id="CAJNOV010008479">
    <property type="protein sequence ID" value="CAF1324399.1"/>
    <property type="molecule type" value="Genomic_DNA"/>
</dbReference>
<dbReference type="Proteomes" id="UP000663834">
    <property type="component" value="Unassembled WGS sequence"/>
</dbReference>
<dbReference type="PANTHER" id="PTHR10910:SF145">
    <property type="entry name" value="DOUBLE-STRANDED RNA-SPECIFIC ADENOSINE DEAMINASE-LIKE"/>
    <property type="match status" value="1"/>
</dbReference>
<dbReference type="GO" id="GO:0005730">
    <property type="term" value="C:nucleolus"/>
    <property type="evidence" value="ECO:0007669"/>
    <property type="project" value="TreeGrafter"/>
</dbReference>
<dbReference type="GO" id="GO:0008251">
    <property type="term" value="F:tRNA-specific adenosine deaminase activity"/>
    <property type="evidence" value="ECO:0007669"/>
    <property type="project" value="TreeGrafter"/>
</dbReference>
<feature type="domain" description="A to I editase" evidence="1">
    <location>
        <begin position="54"/>
        <end position="371"/>
    </location>
</feature>
<dbReference type="Proteomes" id="UP000681720">
    <property type="component" value="Unassembled WGS sequence"/>
</dbReference>
<dbReference type="Proteomes" id="UP000681967">
    <property type="component" value="Unassembled WGS sequence"/>
</dbReference>
<proteinExistence type="predicted"/>
<dbReference type="EMBL" id="CAJOBI010002065">
    <property type="protein sequence ID" value="CAF3912651.1"/>
    <property type="molecule type" value="Genomic_DNA"/>
</dbReference>
<gene>
    <name evidence="6" type="ORF">BYL167_LOCUS18538</name>
    <name evidence="2" type="ORF">CJN711_LOCUS18099</name>
    <name evidence="7" type="ORF">GIL414_LOCUS18823</name>
    <name evidence="3" type="ORF">KQP761_LOCUS20914</name>
    <name evidence="4" type="ORF">MBJ925_LOCUS20415</name>
    <name evidence="5" type="ORF">SMN809_LOCUS7235</name>
</gene>
<name>A0A815FJN4_9BILA</name>
<evidence type="ECO:0000313" key="8">
    <source>
        <dbReference type="Proteomes" id="UP000663855"/>
    </source>
</evidence>
<organism evidence="2 8">
    <name type="scientific">Rotaria magnacalcarata</name>
    <dbReference type="NCBI Taxonomy" id="392030"/>
    <lineage>
        <taxon>Eukaryota</taxon>
        <taxon>Metazoa</taxon>
        <taxon>Spiralia</taxon>
        <taxon>Gnathifera</taxon>
        <taxon>Rotifera</taxon>
        <taxon>Eurotatoria</taxon>
        <taxon>Bdelloidea</taxon>
        <taxon>Philodinida</taxon>
        <taxon>Philodinidae</taxon>
        <taxon>Rotaria</taxon>
    </lineage>
</organism>
<dbReference type="EMBL" id="CAJOBH010007631">
    <property type="protein sequence ID" value="CAF4089776.1"/>
    <property type="molecule type" value="Genomic_DNA"/>
</dbReference>
<dbReference type="PANTHER" id="PTHR10910">
    <property type="entry name" value="EUKARYOTE SPECIFIC DSRNA BINDING PROTEIN"/>
    <property type="match status" value="1"/>
</dbReference>
<evidence type="ECO:0000313" key="7">
    <source>
        <dbReference type="EMBL" id="CAF4137204.1"/>
    </source>
</evidence>
<reference evidence="2" key="1">
    <citation type="submission" date="2021-02" db="EMBL/GenBank/DDBJ databases">
        <authorList>
            <person name="Nowell W R."/>
        </authorList>
    </citation>
    <scope>NUCLEOTIDE SEQUENCE</scope>
</reference>
<dbReference type="Proteomes" id="UP000663855">
    <property type="component" value="Unassembled WGS sequence"/>
</dbReference>